<dbReference type="Proteomes" id="UP000830115">
    <property type="component" value="Chromosome"/>
</dbReference>
<dbReference type="RefSeq" id="WP_248867340.1">
    <property type="nucleotide sequence ID" value="NZ_CP086322.1"/>
</dbReference>
<dbReference type="InterPro" id="IPR053173">
    <property type="entry name" value="SAM-binding_MTase"/>
</dbReference>
<dbReference type="InterPro" id="IPR036390">
    <property type="entry name" value="WH_DNA-bd_sf"/>
</dbReference>
<evidence type="ECO:0000313" key="2">
    <source>
        <dbReference type="EMBL" id="UQA96436.1"/>
    </source>
</evidence>
<dbReference type="Pfam" id="PF21320">
    <property type="entry name" value="WHD_Rv2258c"/>
    <property type="match status" value="1"/>
</dbReference>
<dbReference type="InterPro" id="IPR048711">
    <property type="entry name" value="WHD_Rv2258c"/>
</dbReference>
<dbReference type="InterPro" id="IPR036388">
    <property type="entry name" value="WH-like_DNA-bd_sf"/>
</dbReference>
<dbReference type="PANTHER" id="PTHR45128:SF2">
    <property type="entry name" value="METHYLTRANSFERASE DOMAIN-CONTAINING PROTEIN"/>
    <property type="match status" value="1"/>
</dbReference>
<name>A0ABY4MJC9_9ACTN</name>
<sequence length="223" mass="23810">MATSAELRHGAGLDQDRVRDVLDRMISDGGAAMAGLCTSLGDRLGLYKALAGAGPLTSAQLAARTGLVERYVREWLAAQVAGEYVTYPPETDVYLLPDEHAAVLADPEQPSYAAGPSTMLQGVYATEDGLMEAFRTGEGMGWEGGTHVGAVRRHREVLPARLCGRARPGAVRAGGCGGEAGARRDRRGRRVRLRLHHDALTTLGVCARPRTPACDAFWPSWTS</sequence>
<evidence type="ECO:0000259" key="1">
    <source>
        <dbReference type="Pfam" id="PF21320"/>
    </source>
</evidence>
<accession>A0ABY4MJC9</accession>
<dbReference type="Gene3D" id="1.10.10.10">
    <property type="entry name" value="Winged helix-like DNA-binding domain superfamily/Winged helix DNA-binding domain"/>
    <property type="match status" value="1"/>
</dbReference>
<evidence type="ECO:0000313" key="3">
    <source>
        <dbReference type="Proteomes" id="UP000830115"/>
    </source>
</evidence>
<organism evidence="2 3">
    <name type="scientific">Streptomyces halobius</name>
    <dbReference type="NCBI Taxonomy" id="2879846"/>
    <lineage>
        <taxon>Bacteria</taxon>
        <taxon>Bacillati</taxon>
        <taxon>Actinomycetota</taxon>
        <taxon>Actinomycetes</taxon>
        <taxon>Kitasatosporales</taxon>
        <taxon>Streptomycetaceae</taxon>
        <taxon>Streptomyces</taxon>
    </lineage>
</organism>
<reference evidence="2" key="1">
    <citation type="submission" date="2021-10" db="EMBL/GenBank/DDBJ databases">
        <title>Streptomyces nigrumlapis sp.nov.,an antimicrobial producing actinobacterium isolated from Black Gobi rocks.</title>
        <authorList>
            <person name="Wen Y."/>
            <person name="Zhang W."/>
            <person name="Liu X.G."/>
        </authorList>
    </citation>
    <scope>NUCLEOTIDE SEQUENCE</scope>
    <source>
        <strain evidence="2">ST13-2-2</strain>
    </source>
</reference>
<protein>
    <recommendedName>
        <fullName evidence="1">S-adenosylmethionine-dependent methyltransferase Rv2258c-like winged HTH domain-containing protein</fullName>
    </recommendedName>
</protein>
<dbReference type="PANTHER" id="PTHR45128">
    <property type="entry name" value="METHYLTRANSFERASE TYPE 11"/>
    <property type="match status" value="1"/>
</dbReference>
<keyword evidence="3" id="KW-1185">Reference proteome</keyword>
<proteinExistence type="predicted"/>
<gene>
    <name evidence="2" type="ORF">K9S39_35225</name>
</gene>
<dbReference type="SUPFAM" id="SSF46785">
    <property type="entry name" value="Winged helix' DNA-binding domain"/>
    <property type="match status" value="1"/>
</dbReference>
<dbReference type="EMBL" id="CP086322">
    <property type="protein sequence ID" value="UQA96436.1"/>
    <property type="molecule type" value="Genomic_DNA"/>
</dbReference>
<feature type="domain" description="S-adenosylmethionine-dependent methyltransferase Rv2258c-like winged HTH" evidence="1">
    <location>
        <begin position="33"/>
        <end position="105"/>
    </location>
</feature>